<keyword evidence="3" id="KW-1185">Reference proteome</keyword>
<dbReference type="Pfam" id="PF12770">
    <property type="entry name" value="CHAT"/>
    <property type="match status" value="1"/>
</dbReference>
<accession>A0AAN7CKQ1</accession>
<dbReference type="Proteomes" id="UP001303647">
    <property type="component" value="Unassembled WGS sequence"/>
</dbReference>
<dbReference type="EMBL" id="MU857776">
    <property type="protein sequence ID" value="KAK4243854.1"/>
    <property type="molecule type" value="Genomic_DNA"/>
</dbReference>
<evidence type="ECO:0000313" key="2">
    <source>
        <dbReference type="EMBL" id="KAK4243854.1"/>
    </source>
</evidence>
<dbReference type="AlphaFoldDB" id="A0AAN7CKQ1"/>
<dbReference type="InterPro" id="IPR024983">
    <property type="entry name" value="CHAT_dom"/>
</dbReference>
<feature type="domain" description="CHAT" evidence="1">
    <location>
        <begin position="878"/>
        <end position="1178"/>
    </location>
</feature>
<comment type="caution">
    <text evidence="2">The sequence shown here is derived from an EMBL/GenBank/DDBJ whole genome shotgun (WGS) entry which is preliminary data.</text>
</comment>
<gene>
    <name evidence="2" type="ORF">C7999DRAFT_35809</name>
</gene>
<proteinExistence type="predicted"/>
<reference evidence="2" key="2">
    <citation type="submission" date="2023-05" db="EMBL/GenBank/DDBJ databases">
        <authorList>
            <consortium name="Lawrence Berkeley National Laboratory"/>
            <person name="Steindorff A."/>
            <person name="Hensen N."/>
            <person name="Bonometti L."/>
            <person name="Westerberg I."/>
            <person name="Brannstrom I.O."/>
            <person name="Guillou S."/>
            <person name="Cros-Aarteil S."/>
            <person name="Calhoun S."/>
            <person name="Haridas S."/>
            <person name="Kuo A."/>
            <person name="Mondo S."/>
            <person name="Pangilinan J."/>
            <person name="Riley R."/>
            <person name="Labutti K."/>
            <person name="Andreopoulos B."/>
            <person name="Lipzen A."/>
            <person name="Chen C."/>
            <person name="Yanf M."/>
            <person name="Daum C."/>
            <person name="Ng V."/>
            <person name="Clum A."/>
            <person name="Ohm R."/>
            <person name="Martin F."/>
            <person name="Silar P."/>
            <person name="Natvig D."/>
            <person name="Lalanne C."/>
            <person name="Gautier V."/>
            <person name="Ament-Velasquez S.L."/>
            <person name="Kruys A."/>
            <person name="Hutchinson M.I."/>
            <person name="Powell A.J."/>
            <person name="Barry K."/>
            <person name="Miller A.N."/>
            <person name="Grigoriev I.V."/>
            <person name="Debuchy R."/>
            <person name="Gladieux P."/>
            <person name="Thoren M.H."/>
            <person name="Johannesson H."/>
        </authorList>
    </citation>
    <scope>NUCLEOTIDE SEQUENCE</scope>
    <source>
        <strain evidence="2">CBS 359.72</strain>
    </source>
</reference>
<evidence type="ECO:0000259" key="1">
    <source>
        <dbReference type="Pfam" id="PF12770"/>
    </source>
</evidence>
<reference evidence="2" key="1">
    <citation type="journal article" date="2023" name="Mol. Phylogenet. Evol.">
        <title>Genome-scale phylogeny and comparative genomics of the fungal order Sordariales.</title>
        <authorList>
            <person name="Hensen N."/>
            <person name="Bonometti L."/>
            <person name="Westerberg I."/>
            <person name="Brannstrom I.O."/>
            <person name="Guillou S."/>
            <person name="Cros-Aarteil S."/>
            <person name="Calhoun S."/>
            <person name="Haridas S."/>
            <person name="Kuo A."/>
            <person name="Mondo S."/>
            <person name="Pangilinan J."/>
            <person name="Riley R."/>
            <person name="LaButti K."/>
            <person name="Andreopoulos B."/>
            <person name="Lipzen A."/>
            <person name="Chen C."/>
            <person name="Yan M."/>
            <person name="Daum C."/>
            <person name="Ng V."/>
            <person name="Clum A."/>
            <person name="Steindorff A."/>
            <person name="Ohm R.A."/>
            <person name="Martin F."/>
            <person name="Silar P."/>
            <person name="Natvig D.O."/>
            <person name="Lalanne C."/>
            <person name="Gautier V."/>
            <person name="Ament-Velasquez S.L."/>
            <person name="Kruys A."/>
            <person name="Hutchinson M.I."/>
            <person name="Powell A.J."/>
            <person name="Barry K."/>
            <person name="Miller A.N."/>
            <person name="Grigoriev I.V."/>
            <person name="Debuchy R."/>
            <person name="Gladieux P."/>
            <person name="Hiltunen Thoren M."/>
            <person name="Johannesson H."/>
        </authorList>
    </citation>
    <scope>NUCLEOTIDE SEQUENCE</scope>
    <source>
        <strain evidence="2">CBS 359.72</strain>
    </source>
</reference>
<name>A0AAN7CKQ1_9PEZI</name>
<evidence type="ECO:0000313" key="3">
    <source>
        <dbReference type="Proteomes" id="UP001303647"/>
    </source>
</evidence>
<organism evidence="2 3">
    <name type="scientific">Corynascus novoguineensis</name>
    <dbReference type="NCBI Taxonomy" id="1126955"/>
    <lineage>
        <taxon>Eukaryota</taxon>
        <taxon>Fungi</taxon>
        <taxon>Dikarya</taxon>
        <taxon>Ascomycota</taxon>
        <taxon>Pezizomycotina</taxon>
        <taxon>Sordariomycetes</taxon>
        <taxon>Sordariomycetidae</taxon>
        <taxon>Sordariales</taxon>
        <taxon>Chaetomiaceae</taxon>
        <taxon>Corynascus</taxon>
    </lineage>
</organism>
<sequence>MDHTSRVEAHKAAVARAVSHAIGDYIKEERGLEGGRVVATESMVELTKQTCSSVPFQPEDLADIDDRISDCGKRLLKLNLDADASGESLWDAYHTLGLSYTERFRRSWDMTDLRQADAAFRTARFVWQDVPTERRLHVTFGTAEMLTEYFLQSGDTSALKEAEGLFRGIIWGRGVDRDKILSIRVLATSRLCMLESMVSKHRLNLESLDFNLKRMRRTKQETPTNHEGLPWLLEGGGMILLTRAKMAGSPGDVEKAIEYFRGGYDALLPQDMRAWRLRSHLGAAFRQRFLAQEDERDLEMSRSMIEEALQTEGLICREIAHCRLELAETLLANAQYSTEPKEALKRCAREIEQAKKALYMLDTPEWLRLWHLDSLRLRHLHTVQDMESRGSLEKSISVMRKTCQVVRDNNHWETDFAEMPHLVALGEALLARGRDTRSLSDIDESILVLRKAAGLVGTKTGVRCALLQVPAAKLSEALRQRFYALQRRKDIQEAALWMDKAALCPGPLARSERVKFVLELGSIRRESLQDETALSLWAIALDHYCAAKAMGCKEIESRESCDAFMALAYENIAVSQQDDREIALRHYRKAEQHLREAYGIKEPQLTMPSGLALGLAQIQHRMWRLTEDPTFGEAALATAYVALRPSAPISVAALEVAEIAGKLEALLHKNWEKASENYGLCATILQHVATEGHTQTEQKMFLLEWSRIPSTAATYALMAGHPEPEVLRQLETTRSLFWERRLNSRLSYDEAYLRYPTMARQLRELRAMMLDTTEQNRVTHARRFAGLVELVRFTADADFLRWRLTDDLLKDLVRDGPVVLFVHSISCYALVASERGVSKIALPLFHEAACIRQYSRFSRALGNIALCPVQAKEQIGDVLSWIWDAAAEPVLKGLGFTRRESKSSDLPRVWWILSGWASLLPIHAAGHHKASLTDDIRTDVHTVIDCVVSSYIPTARALLYSRNRMDHLTSRCTPDEQKTALLLAMEKTMDKPPKLPHAPVEAETVASILESSFQISKHIRPAPTHDVALDGLRDCTIAHLACHAEAHQDPMESMIYLRDWYCKPLKVASLMSLDTNKCQLAYLAACETAVIVEEGLREENLHISGALQMAGIPNTVATWWRIVDGRAVDVAAGFYRGLKSTEGDFDIRKAARSLHKVARNMRDATHDPFIWGAYVHSGC</sequence>
<protein>
    <submittedName>
        <fullName evidence="2">CHAT domain-containing protein</fullName>
    </submittedName>
</protein>